<dbReference type="Proteomes" id="UP000178344">
    <property type="component" value="Unassembled WGS sequence"/>
</dbReference>
<dbReference type="AlphaFoldDB" id="A0A1F6CDI7"/>
<dbReference type="EMBL" id="MFKQ01000022">
    <property type="protein sequence ID" value="OGG47233.1"/>
    <property type="molecule type" value="Genomic_DNA"/>
</dbReference>
<gene>
    <name evidence="1" type="ORF">A2671_02540</name>
</gene>
<organism evidence="1 2">
    <name type="scientific">Candidatus Kaiserbacteria bacterium RIFCSPHIGHO2_01_FULL_49_13</name>
    <dbReference type="NCBI Taxonomy" id="1798477"/>
    <lineage>
        <taxon>Bacteria</taxon>
        <taxon>Candidatus Kaiseribacteriota</taxon>
    </lineage>
</organism>
<evidence type="ECO:0000313" key="2">
    <source>
        <dbReference type="Proteomes" id="UP000178344"/>
    </source>
</evidence>
<protein>
    <submittedName>
        <fullName evidence="1">Uncharacterized protein</fullName>
    </submittedName>
</protein>
<sequence length="60" mass="6921">MAIDKSKLPPIYIEGYFSDRYAAGGRPKYGYPRSSLPKVDDKPMEMVTSFMASRQTWEKK</sequence>
<reference evidence="1 2" key="1">
    <citation type="journal article" date="2016" name="Nat. Commun.">
        <title>Thousands of microbial genomes shed light on interconnected biogeochemical processes in an aquifer system.</title>
        <authorList>
            <person name="Anantharaman K."/>
            <person name="Brown C.T."/>
            <person name="Hug L.A."/>
            <person name="Sharon I."/>
            <person name="Castelle C.J."/>
            <person name="Probst A.J."/>
            <person name="Thomas B.C."/>
            <person name="Singh A."/>
            <person name="Wilkins M.J."/>
            <person name="Karaoz U."/>
            <person name="Brodie E.L."/>
            <person name="Williams K.H."/>
            <person name="Hubbard S.S."/>
            <person name="Banfield J.F."/>
        </authorList>
    </citation>
    <scope>NUCLEOTIDE SEQUENCE [LARGE SCALE GENOMIC DNA]</scope>
</reference>
<proteinExistence type="predicted"/>
<name>A0A1F6CDI7_9BACT</name>
<evidence type="ECO:0000313" key="1">
    <source>
        <dbReference type="EMBL" id="OGG47233.1"/>
    </source>
</evidence>
<accession>A0A1F6CDI7</accession>
<comment type="caution">
    <text evidence="1">The sequence shown here is derived from an EMBL/GenBank/DDBJ whole genome shotgun (WGS) entry which is preliminary data.</text>
</comment>